<evidence type="ECO:0000313" key="1">
    <source>
        <dbReference type="EMBL" id="ALF35103.1"/>
    </source>
</evidence>
<organism evidence="1">
    <name type="scientific">Vibrio alginolyticus</name>
    <dbReference type="NCBI Taxonomy" id="663"/>
    <lineage>
        <taxon>Bacteria</taxon>
        <taxon>Pseudomonadati</taxon>
        <taxon>Pseudomonadota</taxon>
        <taxon>Gammaproteobacteria</taxon>
        <taxon>Vibrionales</taxon>
        <taxon>Vibrionaceae</taxon>
        <taxon>Vibrio</taxon>
    </lineage>
</organism>
<proteinExistence type="predicted"/>
<reference evidence="1" key="1">
    <citation type="journal article" date="2016" name="BMC Microbiol.">
        <title>Comparative genomic analysis of six new-found integrative conjugative elements (ICEs) in Vibrio alginolyticus.</title>
        <authorList>
            <person name="Luo P."/>
            <person name="He X."/>
            <person name="Wang Y."/>
            <person name="Liu Q."/>
            <person name="Hu C."/>
        </authorList>
    </citation>
    <scope>NUCLEOTIDE SEQUENCE</scope>
    <source>
        <strain evidence="1">HN437</strain>
    </source>
</reference>
<dbReference type="EMBL" id="KT072771">
    <property type="protein sequence ID" value="ALF35103.1"/>
    <property type="molecule type" value="Genomic_DNA"/>
</dbReference>
<name>A0A0N7EIK0_VIBAL</name>
<dbReference type="AlphaFoldDB" id="A0A0N7EIK0"/>
<sequence>MTISIRRFIYVHNPVHHQEESYFPPANTLRREDFIWLIAKAANLHPLGFALARFVWLHNGNLNVLAARFQLPSQELEYHLNAFFATLDQLSSAEENQPDE</sequence>
<accession>A0A0N7EIK0</accession>
<protein>
    <submittedName>
        <fullName evidence="1">Uncharacterized protein</fullName>
    </submittedName>
</protein>
<gene>
    <name evidence="1" type="ORF">ICEValHN437_071</name>
</gene>